<proteinExistence type="predicted"/>
<dbReference type="EMBL" id="JAHXZJ010000002">
    <property type="protein sequence ID" value="KAH0563618.1"/>
    <property type="molecule type" value="Genomic_DNA"/>
</dbReference>
<reference evidence="1 2" key="1">
    <citation type="journal article" date="2021" name="J. Hered.">
        <title>A chromosome-level genome assembly of the parasitoid wasp, Cotesia glomerata (Hymenoptera: Braconidae).</title>
        <authorList>
            <person name="Pinto B.J."/>
            <person name="Weis J.J."/>
            <person name="Gamble T."/>
            <person name="Ode P.J."/>
            <person name="Paul R."/>
            <person name="Zaspel J.M."/>
        </authorList>
    </citation>
    <scope>NUCLEOTIDE SEQUENCE [LARGE SCALE GENOMIC DNA]</scope>
    <source>
        <strain evidence="1">CgM1</strain>
    </source>
</reference>
<sequence>MDENSKEFLINQRSDERIGFIANIKTRYDDDDNDNELNKKFSLKNKKKSEEEEALLDIPLETKLKIVAKVHTGREKIPIDAIPEDDQDYTSEKFSVKRFQSKSINDLLHNDIDFL</sequence>
<dbReference type="AlphaFoldDB" id="A0AAV7IZ31"/>
<name>A0AAV7IZ31_COTGL</name>
<protein>
    <submittedName>
        <fullName evidence="1">Uncharacterized protein</fullName>
    </submittedName>
</protein>
<gene>
    <name evidence="1" type="ORF">KQX54_003199</name>
</gene>
<dbReference type="Proteomes" id="UP000826195">
    <property type="component" value="Unassembled WGS sequence"/>
</dbReference>
<evidence type="ECO:0000313" key="1">
    <source>
        <dbReference type="EMBL" id="KAH0563618.1"/>
    </source>
</evidence>
<comment type="caution">
    <text evidence="1">The sequence shown here is derived from an EMBL/GenBank/DDBJ whole genome shotgun (WGS) entry which is preliminary data.</text>
</comment>
<evidence type="ECO:0000313" key="2">
    <source>
        <dbReference type="Proteomes" id="UP000826195"/>
    </source>
</evidence>
<organism evidence="1 2">
    <name type="scientific">Cotesia glomerata</name>
    <name type="common">Lepidopteran parasitic wasp</name>
    <name type="synonym">Apanteles glomeratus</name>
    <dbReference type="NCBI Taxonomy" id="32391"/>
    <lineage>
        <taxon>Eukaryota</taxon>
        <taxon>Metazoa</taxon>
        <taxon>Ecdysozoa</taxon>
        <taxon>Arthropoda</taxon>
        <taxon>Hexapoda</taxon>
        <taxon>Insecta</taxon>
        <taxon>Pterygota</taxon>
        <taxon>Neoptera</taxon>
        <taxon>Endopterygota</taxon>
        <taxon>Hymenoptera</taxon>
        <taxon>Apocrita</taxon>
        <taxon>Ichneumonoidea</taxon>
        <taxon>Braconidae</taxon>
        <taxon>Microgastrinae</taxon>
        <taxon>Cotesia</taxon>
    </lineage>
</organism>
<accession>A0AAV7IZ31</accession>
<keyword evidence="2" id="KW-1185">Reference proteome</keyword>